<organism evidence="9 10">
    <name type="scientific">Phormidesmis priestleyi Ana</name>
    <dbReference type="NCBI Taxonomy" id="1666911"/>
    <lineage>
        <taxon>Bacteria</taxon>
        <taxon>Bacillati</taxon>
        <taxon>Cyanobacteriota</taxon>
        <taxon>Cyanophyceae</taxon>
        <taxon>Leptolyngbyales</taxon>
        <taxon>Leptolyngbyaceae</taxon>
        <taxon>Phormidesmis</taxon>
    </lineage>
</organism>
<comment type="caution">
    <text evidence="9">The sequence shown here is derived from an EMBL/GenBank/DDBJ whole genome shotgun (WGS) entry which is preliminary data.</text>
</comment>
<dbReference type="Gene3D" id="1.10.287.130">
    <property type="match status" value="1"/>
</dbReference>
<evidence type="ECO:0000256" key="7">
    <source>
        <dbReference type="SAM" id="MobiDB-lite"/>
    </source>
</evidence>
<dbReference type="PROSITE" id="PS50109">
    <property type="entry name" value="HIS_KIN"/>
    <property type="match status" value="1"/>
</dbReference>
<dbReference type="SMART" id="SM00388">
    <property type="entry name" value="HisKA"/>
    <property type="match status" value="1"/>
</dbReference>
<dbReference type="InterPro" id="IPR036097">
    <property type="entry name" value="HisK_dim/P_sf"/>
</dbReference>
<keyword evidence="5 9" id="KW-0418">Kinase</keyword>
<keyword evidence="6" id="KW-0902">Two-component regulatory system</keyword>
<feature type="compositionally biased region" description="Low complexity" evidence="7">
    <location>
        <begin position="175"/>
        <end position="186"/>
    </location>
</feature>
<dbReference type="PATRIC" id="fig|1666911.3.peg.1"/>
<dbReference type="InterPro" id="IPR019278">
    <property type="entry name" value="DICT_dom"/>
</dbReference>
<dbReference type="Pfam" id="PF10069">
    <property type="entry name" value="DICT"/>
    <property type="match status" value="1"/>
</dbReference>
<dbReference type="Proteomes" id="UP000050465">
    <property type="component" value="Unassembled WGS sequence"/>
</dbReference>
<dbReference type="InterPro" id="IPR036890">
    <property type="entry name" value="HATPase_C_sf"/>
</dbReference>
<feature type="domain" description="Histidine kinase" evidence="8">
    <location>
        <begin position="260"/>
        <end position="476"/>
    </location>
</feature>
<keyword evidence="4" id="KW-0808">Transferase</keyword>
<evidence type="ECO:0000256" key="3">
    <source>
        <dbReference type="ARBA" id="ARBA00022553"/>
    </source>
</evidence>
<dbReference type="PANTHER" id="PTHR43711:SF1">
    <property type="entry name" value="HISTIDINE KINASE 1"/>
    <property type="match status" value="1"/>
</dbReference>
<dbReference type="EC" id="2.7.13.3" evidence="2"/>
<keyword evidence="3" id="KW-0597">Phosphoprotein</keyword>
<evidence type="ECO:0000256" key="2">
    <source>
        <dbReference type="ARBA" id="ARBA00012438"/>
    </source>
</evidence>
<evidence type="ECO:0000259" key="8">
    <source>
        <dbReference type="PROSITE" id="PS50109"/>
    </source>
</evidence>
<dbReference type="CDD" id="cd00082">
    <property type="entry name" value="HisKA"/>
    <property type="match status" value="1"/>
</dbReference>
<name>A0A0P7ZIW0_9CYAN</name>
<evidence type="ECO:0000313" key="9">
    <source>
        <dbReference type="EMBL" id="KPQ34583.1"/>
    </source>
</evidence>
<dbReference type="PANTHER" id="PTHR43711">
    <property type="entry name" value="TWO-COMPONENT HISTIDINE KINASE"/>
    <property type="match status" value="1"/>
</dbReference>
<dbReference type="AlphaFoldDB" id="A0A0P7ZIW0"/>
<dbReference type="Pfam" id="PF02518">
    <property type="entry name" value="HATPase_c"/>
    <property type="match status" value="1"/>
</dbReference>
<evidence type="ECO:0000256" key="1">
    <source>
        <dbReference type="ARBA" id="ARBA00000085"/>
    </source>
</evidence>
<dbReference type="Gene3D" id="3.30.565.10">
    <property type="entry name" value="Histidine kinase-like ATPase, C-terminal domain"/>
    <property type="match status" value="1"/>
</dbReference>
<sequence>MPSLSLQTLLVSSRPQLPSVSVDPRGFKAALQSLTQFLIEQEVQATLWLKLPKDDAWWTDVWTYGMQAEGCTLYTLGEQIGNPPENLAASLRPLATHQDDDLKREYLCMAIASNFLCVLLAVRNPPGTQPAADKRTIKLYCSTSGVAASAICEGLKNIVESSLPAPSSEGGEISDGSTLTDGTLTDDTPTDGTLACHAVCSQWDRCFPAAVLGCETLPLTESFLSWQLQKQESLRSQLSTYRSASKNESTHTLLPNFLSKAGQELQSPLTTIKTALTLLGSPTLKTAQRQRYLEMISTQCDRQKSLINGIINLLKIQTTPSPERQPIQLADIIPGIVSTYQPIAEERGIMLAYTIPPNLKAVLGVEPELKEVVIHLINNGIEITPKGGRLWVAATPHEGDLIALTVQDSGAGISPSEITQLFEPFYRNVIGKDGNTGSGLGLTLVQQLLKRMGGSIVVESIPNRGTTFTVLLPIHRVNATASTSAVKGHLSHSLSPNSSQTHLQKSSAHQAASIPNFPVSAASISSR</sequence>
<dbReference type="InterPro" id="IPR004358">
    <property type="entry name" value="Sig_transdc_His_kin-like_C"/>
</dbReference>
<dbReference type="InterPro" id="IPR003594">
    <property type="entry name" value="HATPase_dom"/>
</dbReference>
<evidence type="ECO:0000256" key="5">
    <source>
        <dbReference type="ARBA" id="ARBA00022777"/>
    </source>
</evidence>
<dbReference type="InterPro" id="IPR050736">
    <property type="entry name" value="Sensor_HK_Regulatory"/>
</dbReference>
<reference evidence="9 10" key="1">
    <citation type="submission" date="2015-09" db="EMBL/GenBank/DDBJ databases">
        <title>Identification and resolution of microdiversity through metagenomic sequencing of parallel consortia.</title>
        <authorList>
            <person name="Nelson W.C."/>
            <person name="Romine M.F."/>
            <person name="Lindemann S.R."/>
        </authorList>
    </citation>
    <scope>NUCLEOTIDE SEQUENCE [LARGE SCALE GENOMIC DNA]</scope>
    <source>
        <strain evidence="9">Ana</strain>
    </source>
</reference>
<feature type="region of interest" description="Disordered" evidence="7">
    <location>
        <begin position="488"/>
        <end position="511"/>
    </location>
</feature>
<dbReference type="SUPFAM" id="SSF55874">
    <property type="entry name" value="ATPase domain of HSP90 chaperone/DNA topoisomerase II/histidine kinase"/>
    <property type="match status" value="1"/>
</dbReference>
<proteinExistence type="predicted"/>
<dbReference type="STRING" id="1666911.HLUCCA11_13800"/>
<dbReference type="GO" id="GO:0000155">
    <property type="term" value="F:phosphorelay sensor kinase activity"/>
    <property type="evidence" value="ECO:0007669"/>
    <property type="project" value="InterPro"/>
</dbReference>
<dbReference type="PRINTS" id="PR00344">
    <property type="entry name" value="BCTRLSENSOR"/>
</dbReference>
<feature type="compositionally biased region" description="Polar residues" evidence="7">
    <location>
        <begin position="492"/>
        <end position="510"/>
    </location>
</feature>
<dbReference type="InterPro" id="IPR003661">
    <property type="entry name" value="HisK_dim/P_dom"/>
</dbReference>
<dbReference type="SUPFAM" id="SSF47384">
    <property type="entry name" value="Homodimeric domain of signal transducing histidine kinase"/>
    <property type="match status" value="1"/>
</dbReference>
<feature type="region of interest" description="Disordered" evidence="7">
    <location>
        <begin position="163"/>
        <end position="186"/>
    </location>
</feature>
<dbReference type="EMBL" id="LJZR01000018">
    <property type="protein sequence ID" value="KPQ34583.1"/>
    <property type="molecule type" value="Genomic_DNA"/>
</dbReference>
<dbReference type="InterPro" id="IPR005467">
    <property type="entry name" value="His_kinase_dom"/>
</dbReference>
<gene>
    <name evidence="9" type="ORF">HLUCCA11_13800</name>
</gene>
<evidence type="ECO:0000256" key="4">
    <source>
        <dbReference type="ARBA" id="ARBA00022679"/>
    </source>
</evidence>
<evidence type="ECO:0000256" key="6">
    <source>
        <dbReference type="ARBA" id="ARBA00023012"/>
    </source>
</evidence>
<accession>A0A0P7ZIW0</accession>
<comment type="catalytic activity">
    <reaction evidence="1">
        <text>ATP + protein L-histidine = ADP + protein N-phospho-L-histidine.</text>
        <dbReference type="EC" id="2.7.13.3"/>
    </reaction>
</comment>
<evidence type="ECO:0000313" key="10">
    <source>
        <dbReference type="Proteomes" id="UP000050465"/>
    </source>
</evidence>
<dbReference type="SMART" id="SM00387">
    <property type="entry name" value="HATPase_c"/>
    <property type="match status" value="1"/>
</dbReference>
<protein>
    <recommendedName>
        <fullName evidence="2">histidine kinase</fullName>
        <ecNumber evidence="2">2.7.13.3</ecNumber>
    </recommendedName>
</protein>
<dbReference type="Pfam" id="PF00512">
    <property type="entry name" value="HisKA"/>
    <property type="match status" value="1"/>
</dbReference>